<dbReference type="EMBL" id="MT144437">
    <property type="protein sequence ID" value="QJA53639.1"/>
    <property type="molecule type" value="Genomic_DNA"/>
</dbReference>
<reference evidence="1" key="1">
    <citation type="submission" date="2020-03" db="EMBL/GenBank/DDBJ databases">
        <title>The deep terrestrial virosphere.</title>
        <authorList>
            <person name="Holmfeldt K."/>
            <person name="Nilsson E."/>
            <person name="Simone D."/>
            <person name="Lopez-Fernandez M."/>
            <person name="Wu X."/>
            <person name="de Brujin I."/>
            <person name="Lundin D."/>
            <person name="Andersson A."/>
            <person name="Bertilsson S."/>
            <person name="Dopson M."/>
        </authorList>
    </citation>
    <scope>NUCLEOTIDE SEQUENCE</scope>
    <source>
        <strain evidence="1">TM448A03756</strain>
    </source>
</reference>
<dbReference type="AlphaFoldDB" id="A0A6H2A1M7"/>
<protein>
    <submittedName>
        <fullName evidence="1">Uncharacterized protein</fullName>
    </submittedName>
</protein>
<organism evidence="1">
    <name type="scientific">viral metagenome</name>
    <dbReference type="NCBI Taxonomy" id="1070528"/>
    <lineage>
        <taxon>unclassified sequences</taxon>
        <taxon>metagenomes</taxon>
        <taxon>organismal metagenomes</taxon>
    </lineage>
</organism>
<evidence type="ECO:0000313" key="1">
    <source>
        <dbReference type="EMBL" id="QJA53639.1"/>
    </source>
</evidence>
<proteinExistence type="predicted"/>
<sequence>MENKIIEVRFGACPFRLANPNHTTVSESACFKRDCLAFDTRVSLLNSLSMDIRPYCTAINIYLDERG</sequence>
<gene>
    <name evidence="1" type="ORF">TM448A03756_0011</name>
</gene>
<name>A0A6H2A1M7_9ZZZZ</name>
<accession>A0A6H2A1M7</accession>